<dbReference type="EMBL" id="MU006807">
    <property type="protein sequence ID" value="KAF2635424.1"/>
    <property type="molecule type" value="Genomic_DNA"/>
</dbReference>
<name>A0A6A6RMY4_9PLEO</name>
<dbReference type="InterPro" id="IPR036291">
    <property type="entry name" value="NAD(P)-bd_dom_sf"/>
</dbReference>
<evidence type="ECO:0000256" key="1">
    <source>
        <dbReference type="ARBA" id="ARBA00006484"/>
    </source>
</evidence>
<dbReference type="GO" id="GO:0050664">
    <property type="term" value="F:oxidoreductase activity, acting on NAD(P)H, oxygen as acceptor"/>
    <property type="evidence" value="ECO:0007669"/>
    <property type="project" value="TreeGrafter"/>
</dbReference>
<dbReference type="OrthoDB" id="191139at2759"/>
<organism evidence="3 4">
    <name type="scientific">Massarina eburnea CBS 473.64</name>
    <dbReference type="NCBI Taxonomy" id="1395130"/>
    <lineage>
        <taxon>Eukaryota</taxon>
        <taxon>Fungi</taxon>
        <taxon>Dikarya</taxon>
        <taxon>Ascomycota</taxon>
        <taxon>Pezizomycotina</taxon>
        <taxon>Dothideomycetes</taxon>
        <taxon>Pleosporomycetidae</taxon>
        <taxon>Pleosporales</taxon>
        <taxon>Massarineae</taxon>
        <taxon>Massarinaceae</taxon>
        <taxon>Massarina</taxon>
    </lineage>
</organism>
<keyword evidence="4" id="KW-1185">Reference proteome</keyword>
<dbReference type="AlphaFoldDB" id="A0A6A6RMY4"/>
<reference evidence="3" key="1">
    <citation type="journal article" date="2020" name="Stud. Mycol.">
        <title>101 Dothideomycetes genomes: a test case for predicting lifestyles and emergence of pathogens.</title>
        <authorList>
            <person name="Haridas S."/>
            <person name="Albert R."/>
            <person name="Binder M."/>
            <person name="Bloem J."/>
            <person name="Labutti K."/>
            <person name="Salamov A."/>
            <person name="Andreopoulos B."/>
            <person name="Baker S."/>
            <person name="Barry K."/>
            <person name="Bills G."/>
            <person name="Bluhm B."/>
            <person name="Cannon C."/>
            <person name="Castanera R."/>
            <person name="Culley D."/>
            <person name="Daum C."/>
            <person name="Ezra D."/>
            <person name="Gonzalez J."/>
            <person name="Henrissat B."/>
            <person name="Kuo A."/>
            <person name="Liang C."/>
            <person name="Lipzen A."/>
            <person name="Lutzoni F."/>
            <person name="Magnuson J."/>
            <person name="Mondo S."/>
            <person name="Nolan M."/>
            <person name="Ohm R."/>
            <person name="Pangilinan J."/>
            <person name="Park H.-J."/>
            <person name="Ramirez L."/>
            <person name="Alfaro M."/>
            <person name="Sun H."/>
            <person name="Tritt A."/>
            <person name="Yoshinaga Y."/>
            <person name="Zwiers L.-H."/>
            <person name="Turgeon B."/>
            <person name="Goodwin S."/>
            <person name="Spatafora J."/>
            <person name="Crous P."/>
            <person name="Grigoriev I."/>
        </authorList>
    </citation>
    <scope>NUCLEOTIDE SEQUENCE</scope>
    <source>
        <strain evidence="3">CBS 473.64</strain>
    </source>
</reference>
<dbReference type="Gene3D" id="3.40.50.720">
    <property type="entry name" value="NAD(P)-binding Rossmann-like Domain"/>
    <property type="match status" value="1"/>
</dbReference>
<dbReference type="GO" id="GO:0016616">
    <property type="term" value="F:oxidoreductase activity, acting on the CH-OH group of donors, NAD or NADP as acceptor"/>
    <property type="evidence" value="ECO:0007669"/>
    <property type="project" value="UniProtKB-ARBA"/>
</dbReference>
<dbReference type="SUPFAM" id="SSF51735">
    <property type="entry name" value="NAD(P)-binding Rossmann-fold domains"/>
    <property type="match status" value="1"/>
</dbReference>
<dbReference type="Proteomes" id="UP000799753">
    <property type="component" value="Unassembled WGS sequence"/>
</dbReference>
<keyword evidence="2" id="KW-0560">Oxidoreductase</keyword>
<dbReference type="InterPro" id="IPR002347">
    <property type="entry name" value="SDR_fam"/>
</dbReference>
<comment type="similarity">
    <text evidence="1">Belongs to the short-chain dehydrogenases/reductases (SDR) family.</text>
</comment>
<evidence type="ECO:0000313" key="3">
    <source>
        <dbReference type="EMBL" id="KAF2635424.1"/>
    </source>
</evidence>
<protein>
    <submittedName>
        <fullName evidence="3">NAD(P)-binding protein</fullName>
    </submittedName>
</protein>
<sequence length="254" mass="27259">MVSTAPVVLITGANQGIGYSIAEVFSQSKTPYTILIGARNPTRGEEAVSKLSALKTNPGTAIAQVTVDVTSSESIKSAIETISTKYGRIDILVNNAGIMFGPTGGSDQRTDWRHIFEVNVFGVMELTISAFPLLRKSSDPKVVVVSTSMGSLGKVANGHVPIGAMGSPYASSKAAINMMMLNWVHTEKDIRFWAICPGLVSTEFGGEFTRTNGRPAKEAADIVRQCVEGEREDGVAKFSWDQKELPGQTGIYPW</sequence>
<dbReference type="PANTHER" id="PTHR43008:SF8">
    <property type="entry name" value="BENZIL REDUCTASE ((S)-BENZOIN FORMING) IRC24"/>
    <property type="match status" value="1"/>
</dbReference>
<dbReference type="Pfam" id="PF00106">
    <property type="entry name" value="adh_short"/>
    <property type="match status" value="1"/>
</dbReference>
<dbReference type="PRINTS" id="PR00081">
    <property type="entry name" value="GDHRDH"/>
</dbReference>
<evidence type="ECO:0000256" key="2">
    <source>
        <dbReference type="ARBA" id="ARBA00023002"/>
    </source>
</evidence>
<evidence type="ECO:0000313" key="4">
    <source>
        <dbReference type="Proteomes" id="UP000799753"/>
    </source>
</evidence>
<dbReference type="PANTHER" id="PTHR43008">
    <property type="entry name" value="BENZIL REDUCTASE"/>
    <property type="match status" value="1"/>
</dbReference>
<accession>A0A6A6RMY4</accession>
<gene>
    <name evidence="3" type="ORF">P280DRAFT_511205</name>
</gene>
<proteinExistence type="inferred from homology"/>